<dbReference type="AlphaFoldDB" id="A0AAV5VP84"/>
<dbReference type="EMBL" id="BTSY01000003">
    <property type="protein sequence ID" value="GMT19800.1"/>
    <property type="molecule type" value="Genomic_DNA"/>
</dbReference>
<dbReference type="Proteomes" id="UP001432322">
    <property type="component" value="Unassembled WGS sequence"/>
</dbReference>
<gene>
    <name evidence="2" type="ORF">PFISCL1PPCAC_11097</name>
</gene>
<accession>A0AAV5VP84</accession>
<feature type="region of interest" description="Disordered" evidence="1">
    <location>
        <begin position="82"/>
        <end position="128"/>
    </location>
</feature>
<evidence type="ECO:0000313" key="2">
    <source>
        <dbReference type="EMBL" id="GMT19800.1"/>
    </source>
</evidence>
<evidence type="ECO:0000256" key="1">
    <source>
        <dbReference type="SAM" id="MobiDB-lite"/>
    </source>
</evidence>
<feature type="compositionally biased region" description="Basic and acidic residues" evidence="1">
    <location>
        <begin position="113"/>
        <end position="128"/>
    </location>
</feature>
<proteinExistence type="predicted"/>
<protein>
    <submittedName>
        <fullName evidence="2">Uncharacterized protein</fullName>
    </submittedName>
</protein>
<reference evidence="2" key="1">
    <citation type="submission" date="2023-10" db="EMBL/GenBank/DDBJ databases">
        <title>Genome assembly of Pristionchus species.</title>
        <authorList>
            <person name="Yoshida K."/>
            <person name="Sommer R.J."/>
        </authorList>
    </citation>
    <scope>NUCLEOTIDE SEQUENCE</scope>
    <source>
        <strain evidence="2">RS5133</strain>
    </source>
</reference>
<organism evidence="2 3">
    <name type="scientific">Pristionchus fissidentatus</name>
    <dbReference type="NCBI Taxonomy" id="1538716"/>
    <lineage>
        <taxon>Eukaryota</taxon>
        <taxon>Metazoa</taxon>
        <taxon>Ecdysozoa</taxon>
        <taxon>Nematoda</taxon>
        <taxon>Chromadorea</taxon>
        <taxon>Rhabditida</taxon>
        <taxon>Rhabditina</taxon>
        <taxon>Diplogasteromorpha</taxon>
        <taxon>Diplogasteroidea</taxon>
        <taxon>Neodiplogasteridae</taxon>
        <taxon>Pristionchus</taxon>
    </lineage>
</organism>
<feature type="non-terminal residue" evidence="2">
    <location>
        <position position="128"/>
    </location>
</feature>
<keyword evidence="3" id="KW-1185">Reference proteome</keyword>
<comment type="caution">
    <text evidence="2">The sequence shown here is derived from an EMBL/GenBank/DDBJ whole genome shotgun (WGS) entry which is preliminary data.</text>
</comment>
<sequence>MGFLYQTGVLNSYQVSVYVHHLIDVSRDRGKQYENADLLRRLRNIIQTRDTQLPYLLADENRGHIGLLETLSNHLEAYAASQQANTAEHTAPFANISTQTDPEAPTPSAPYEKSYEELEKEVEELRIE</sequence>
<evidence type="ECO:0000313" key="3">
    <source>
        <dbReference type="Proteomes" id="UP001432322"/>
    </source>
</evidence>
<name>A0AAV5VP84_9BILA</name>